<feature type="transmembrane region" description="Helical" evidence="1">
    <location>
        <begin position="51"/>
        <end position="73"/>
    </location>
</feature>
<reference evidence="3" key="1">
    <citation type="journal article" date="2019" name="Int. J. Syst. Evol. Microbiol.">
        <title>The Global Catalogue of Microorganisms (GCM) 10K type strain sequencing project: providing services to taxonomists for standard genome sequencing and annotation.</title>
        <authorList>
            <consortium name="The Broad Institute Genomics Platform"/>
            <consortium name="The Broad Institute Genome Sequencing Center for Infectious Disease"/>
            <person name="Wu L."/>
            <person name="Ma J."/>
        </authorList>
    </citation>
    <scope>NUCLEOTIDE SEQUENCE [LARGE SCALE GENOMIC DNA]</scope>
    <source>
        <strain evidence="3">CCUG 62114</strain>
    </source>
</reference>
<feature type="transmembrane region" description="Helical" evidence="1">
    <location>
        <begin position="110"/>
        <end position="131"/>
    </location>
</feature>
<keyword evidence="3" id="KW-1185">Reference proteome</keyword>
<comment type="caution">
    <text evidence="2">The sequence shown here is derived from an EMBL/GenBank/DDBJ whole genome shotgun (WGS) entry which is preliminary data.</text>
</comment>
<feature type="transmembrane region" description="Helical" evidence="1">
    <location>
        <begin position="6"/>
        <end position="30"/>
    </location>
</feature>
<accession>A0ABW3I3M8</accession>
<feature type="transmembrane region" description="Helical" evidence="1">
    <location>
        <begin position="79"/>
        <end position="98"/>
    </location>
</feature>
<proteinExistence type="predicted"/>
<name>A0ABW3I3M8_9FLAO</name>
<dbReference type="RefSeq" id="WP_377715571.1">
    <property type="nucleotide sequence ID" value="NZ_JBHTJM010000008.1"/>
</dbReference>
<evidence type="ECO:0000313" key="3">
    <source>
        <dbReference type="Proteomes" id="UP001596997"/>
    </source>
</evidence>
<evidence type="ECO:0000256" key="1">
    <source>
        <dbReference type="SAM" id="Phobius"/>
    </source>
</evidence>
<dbReference type="EMBL" id="JBHTJM010000008">
    <property type="protein sequence ID" value="MFD0964145.1"/>
    <property type="molecule type" value="Genomic_DNA"/>
</dbReference>
<gene>
    <name evidence="2" type="ORF">ACFQ1O_09030</name>
</gene>
<organism evidence="2 3">
    <name type="scientific">Pseudofulvibacter geojedonensis</name>
    <dbReference type="NCBI Taxonomy" id="1123758"/>
    <lineage>
        <taxon>Bacteria</taxon>
        <taxon>Pseudomonadati</taxon>
        <taxon>Bacteroidota</taxon>
        <taxon>Flavobacteriia</taxon>
        <taxon>Flavobacteriales</taxon>
        <taxon>Flavobacteriaceae</taxon>
        <taxon>Pseudofulvibacter</taxon>
    </lineage>
</organism>
<keyword evidence="1" id="KW-0472">Membrane</keyword>
<keyword evidence="1" id="KW-1133">Transmembrane helix</keyword>
<protein>
    <submittedName>
        <fullName evidence="2">Uncharacterized protein</fullName>
    </submittedName>
</protein>
<keyword evidence="1" id="KW-0812">Transmembrane</keyword>
<dbReference type="Proteomes" id="UP001596997">
    <property type="component" value="Unassembled WGS sequence"/>
</dbReference>
<sequence length="183" mass="20900">MGWPGGLIMIITSLGSLSIFYLIFGFNFLTNIRLRDSFNKVNYQNLSATRVIGSIMAGINLSILLIGVIFGLMNWPGSGVMLLISFLPSFVIAVICLIKHLKNSKGYIRTLSRTGVFLVLGLILYFCPIVLQKIRYRNQPKILHAYERYYNEPTNENRKLLKAELNRNIFSKEKLNTKYKDSI</sequence>
<evidence type="ECO:0000313" key="2">
    <source>
        <dbReference type="EMBL" id="MFD0964145.1"/>
    </source>
</evidence>